<dbReference type="Gene3D" id="2.130.10.10">
    <property type="entry name" value="YVTN repeat-like/Quinoprotein amine dehydrogenase"/>
    <property type="match status" value="2"/>
</dbReference>
<evidence type="ECO:0000256" key="4">
    <source>
        <dbReference type="PROSITE-ProRule" id="PRU00221"/>
    </source>
</evidence>
<feature type="repeat" description="WD" evidence="4">
    <location>
        <begin position="150"/>
        <end position="191"/>
    </location>
</feature>
<evidence type="ECO:0000313" key="6">
    <source>
        <dbReference type="EMBL" id="EFC40086.1"/>
    </source>
</evidence>
<reference evidence="6 7" key="1">
    <citation type="journal article" date="2010" name="Cell">
        <title>The genome of Naegleria gruberi illuminates early eukaryotic versatility.</title>
        <authorList>
            <person name="Fritz-Laylin L.K."/>
            <person name="Prochnik S.E."/>
            <person name="Ginger M.L."/>
            <person name="Dacks J.B."/>
            <person name="Carpenter M.L."/>
            <person name="Field M.C."/>
            <person name="Kuo A."/>
            <person name="Paredez A."/>
            <person name="Chapman J."/>
            <person name="Pham J."/>
            <person name="Shu S."/>
            <person name="Neupane R."/>
            <person name="Cipriano M."/>
            <person name="Mancuso J."/>
            <person name="Tu H."/>
            <person name="Salamov A."/>
            <person name="Lindquist E."/>
            <person name="Shapiro H."/>
            <person name="Lucas S."/>
            <person name="Grigoriev I.V."/>
            <person name="Cande W.Z."/>
            <person name="Fulton C."/>
            <person name="Rokhsar D.S."/>
            <person name="Dawson S.C."/>
        </authorList>
    </citation>
    <scope>NUCLEOTIDE SEQUENCE [LARGE SCALE GENOMIC DNA]</scope>
    <source>
        <strain evidence="6 7">NEG-M</strain>
    </source>
</reference>
<dbReference type="KEGG" id="ngr:NAEGRDRAFT_72175"/>
<gene>
    <name evidence="6" type="ORF">NAEGRDRAFT_72175</name>
</gene>
<evidence type="ECO:0000256" key="3">
    <source>
        <dbReference type="ARBA" id="ARBA00023212"/>
    </source>
</evidence>
<feature type="repeat" description="WD" evidence="4">
    <location>
        <begin position="192"/>
        <end position="233"/>
    </location>
</feature>
<dbReference type="AlphaFoldDB" id="D2VT51"/>
<organism evidence="7">
    <name type="scientific">Naegleria gruberi</name>
    <name type="common">Amoeba</name>
    <dbReference type="NCBI Taxonomy" id="5762"/>
    <lineage>
        <taxon>Eukaryota</taxon>
        <taxon>Discoba</taxon>
        <taxon>Heterolobosea</taxon>
        <taxon>Tetramitia</taxon>
        <taxon>Eutetramitia</taxon>
        <taxon>Vahlkampfiidae</taxon>
        <taxon>Naegleria</taxon>
    </lineage>
</organism>
<evidence type="ECO:0000256" key="1">
    <source>
        <dbReference type="ARBA" id="ARBA00004245"/>
    </source>
</evidence>
<dbReference type="eggNOG" id="KOG0267">
    <property type="taxonomic scope" value="Eukaryota"/>
</dbReference>
<feature type="repeat" description="WD" evidence="4">
    <location>
        <begin position="16"/>
        <end position="58"/>
    </location>
</feature>
<feature type="repeat" description="WD" evidence="4">
    <location>
        <begin position="106"/>
        <end position="147"/>
    </location>
</feature>
<dbReference type="InterPro" id="IPR001680">
    <property type="entry name" value="WD40_rpt"/>
</dbReference>
<dbReference type="InterPro" id="IPR015943">
    <property type="entry name" value="WD40/YVTN_repeat-like_dom_sf"/>
</dbReference>
<feature type="domain" description="Katanin p80 subunit C-terminal" evidence="5">
    <location>
        <begin position="441"/>
        <end position="582"/>
    </location>
</feature>
<dbReference type="GeneID" id="8854242"/>
<keyword evidence="2" id="KW-0963">Cytoplasm</keyword>
<sequence length="607" mass="67527">MLIDDLRGRAINLRNFAAHKKQVLCSRIGRKSGQIFATGSEDAIVKVWHAANDEPLMSLIGHKSPITCLAFNNTEDLLIAAAESGSIRSWDLNSGQQLNHSSAIYVNGHRASVTCIDYHPFANYFATGSLDTNLKVWDVKERKAVQTYKGQVEKEAVTVVKFTPDGKWIVTGCEDGFLRVYDVIAGKLFYQTQAHRNALTCMDFHPSDFLVATGSLDRTVSVFNIDGGVDMVSRSDIFPSAIKSVQFSPNEGSVILSICNEGLKVHSWKSENMRCIDNVDARWSDVGDVYLHQGLNQVFTVANNPNINGYVGVWVIPVDSVKPWYTGSGDDNKKVILSPQITQESFNENLNSSTEDVLNEIRNRKPVSISTTTTNNGEVFTVTKVSGEGRRTPQLGGQTPEVAIVSAKRKEPANLDIDNFLPKGEVITEISDEDIINGIMKSHQKMAVAMTNRLNNLKIVRRTWIDQGDPKEAIKAMAKMKDLPLASDMLNELLRPEAKKNISLDMCVYLLPIIIELVQENYEEHISTALKITHLLHNCFAQLIEDNLQLANSNAQIDINLEARISKCQSCKKYFGEVKRIIIGRSADFSQLTDLALLSRRVVKSIK</sequence>
<dbReference type="InterPro" id="IPR028021">
    <property type="entry name" value="Katanin_C-terminal"/>
</dbReference>
<dbReference type="VEuPathDB" id="AmoebaDB:NAEGRDRAFT_72175"/>
<dbReference type="OrthoDB" id="538223at2759"/>
<evidence type="ECO:0000256" key="2">
    <source>
        <dbReference type="ARBA" id="ARBA00022490"/>
    </source>
</evidence>
<dbReference type="Pfam" id="PF13925">
    <property type="entry name" value="Katanin_con80"/>
    <property type="match status" value="1"/>
</dbReference>
<dbReference type="PANTHER" id="PTHR19845:SF0">
    <property type="entry name" value="KATANIN P80 WD40 REPEAT-CONTAINING SUBUNIT B1"/>
    <property type="match status" value="1"/>
</dbReference>
<keyword evidence="3" id="KW-0206">Cytoskeleton</keyword>
<dbReference type="GO" id="GO:0007019">
    <property type="term" value="P:microtubule depolymerization"/>
    <property type="evidence" value="ECO:0007669"/>
    <property type="project" value="TreeGrafter"/>
</dbReference>
<dbReference type="Proteomes" id="UP000006671">
    <property type="component" value="Unassembled WGS sequence"/>
</dbReference>
<dbReference type="OMA" id="CENGQQL"/>
<accession>D2VT51</accession>
<dbReference type="RefSeq" id="XP_002672830.1">
    <property type="nucleotide sequence ID" value="XM_002672784.1"/>
</dbReference>
<evidence type="ECO:0000313" key="7">
    <source>
        <dbReference type="Proteomes" id="UP000006671"/>
    </source>
</evidence>
<comment type="subcellular location">
    <subcellularLocation>
        <location evidence="1">Cytoplasm</location>
        <location evidence="1">Cytoskeleton</location>
    </subcellularLocation>
</comment>
<keyword evidence="4" id="KW-0853">WD repeat</keyword>
<dbReference type="InterPro" id="IPR036322">
    <property type="entry name" value="WD40_repeat_dom_sf"/>
</dbReference>
<dbReference type="SMART" id="SM00320">
    <property type="entry name" value="WD40"/>
    <property type="match status" value="6"/>
</dbReference>
<name>D2VT51_NAEGR</name>
<dbReference type="GO" id="GO:0008352">
    <property type="term" value="C:katanin complex"/>
    <property type="evidence" value="ECO:0007669"/>
    <property type="project" value="TreeGrafter"/>
</dbReference>
<dbReference type="PANTHER" id="PTHR19845">
    <property type="entry name" value="KATANIN P80 SUBUNIT"/>
    <property type="match status" value="1"/>
</dbReference>
<dbReference type="PROSITE" id="PS50294">
    <property type="entry name" value="WD_REPEATS_REGION"/>
    <property type="match status" value="3"/>
</dbReference>
<keyword evidence="7" id="KW-1185">Reference proteome</keyword>
<dbReference type="STRING" id="5762.D2VT51"/>
<dbReference type="EMBL" id="GG738895">
    <property type="protein sequence ID" value="EFC40086.1"/>
    <property type="molecule type" value="Genomic_DNA"/>
</dbReference>
<dbReference type="PROSITE" id="PS50082">
    <property type="entry name" value="WD_REPEATS_2"/>
    <property type="match status" value="5"/>
</dbReference>
<dbReference type="SUPFAM" id="SSF50978">
    <property type="entry name" value="WD40 repeat-like"/>
    <property type="match status" value="1"/>
</dbReference>
<dbReference type="Pfam" id="PF00400">
    <property type="entry name" value="WD40"/>
    <property type="match status" value="5"/>
</dbReference>
<proteinExistence type="predicted"/>
<dbReference type="InParanoid" id="D2VT51"/>
<feature type="repeat" description="WD" evidence="4">
    <location>
        <begin position="59"/>
        <end position="100"/>
    </location>
</feature>
<dbReference type="GO" id="GO:0008017">
    <property type="term" value="F:microtubule binding"/>
    <property type="evidence" value="ECO:0007669"/>
    <property type="project" value="InterPro"/>
</dbReference>
<dbReference type="CDD" id="cd00200">
    <property type="entry name" value="WD40"/>
    <property type="match status" value="1"/>
</dbReference>
<protein>
    <submittedName>
        <fullName evidence="6">Predicted protein</fullName>
    </submittedName>
</protein>
<evidence type="ECO:0000259" key="5">
    <source>
        <dbReference type="Pfam" id="PF13925"/>
    </source>
</evidence>
<dbReference type="FunFam" id="2.130.10.10:FF:000462">
    <property type="entry name" value="Katanin p80 WD40 repeat-containing subunit B1"/>
    <property type="match status" value="1"/>
</dbReference>